<feature type="transmembrane region" description="Helical" evidence="9">
    <location>
        <begin position="602"/>
        <end position="627"/>
    </location>
</feature>
<keyword evidence="2 9" id="KW-0813">Transport</keyword>
<feature type="transmembrane region" description="Helical" evidence="9">
    <location>
        <begin position="505"/>
        <end position="526"/>
    </location>
</feature>
<sequence>MQNKGLVQWTAIILAIVCGYYLSFSLVSGYYQNKAKNYAQGDVNKEIRYLDSLSMKKVWLGSTLQEVREKELGLGLDLKGGMTVILELNAADVLETLSGNSQDPTFRAALESAIAQQERSQKDFITLFVDEFHATDPGARLSAIFGTLALKDKITTSSSDADVEQVLRSELATAIESSHKVLRNRIDRFGVVAPNIQKLEGGHRILVELPGVKEPERVRKLLQGSANLEFWECYMLPEIWADLQRADQVIAQMSSTVETVAEAAPVVVADSIATDSVATDSVATATDDLTALVGEATPSAETTTASNGAVQSLFSLLAPNTYEGQLAATPVVGMAHASDMDKIDSLLNLPRVKEVLPRNLQLKWGVKEMQEGSKIYQLFAIKTTRRDGMPVLGGEVVTNAKSDIDNTLGRQEPVVSMTMNSEGAREWARITKENIGRPIAIVLDDVVYSAPSVNTEIPNGQSQITGKFTVQEADDLANTLNSGKMAASVRIVQEDVVGPSLGQEAISAGLVSFVIALVLLMIYMIMMYGLLPGLVVDAALVVNFFFTIGILASLHAVLTLAGIAGMVLTLGMAVDANVLIFERIKEELAQGKSMIKAIEDGYGNAFSAIIDSNVTTILTGIILYYFGSGPIRGFATTLIVGLVCSFLTAVFLTRIFFERRALKGKMDNITFTTSVSKNFLVDPSVKFIEKSKGGLSIAAAILVAGAIALGVWGLNSGIDFTGGRNYVVKFDQPVSTSEVASLVGSKLDGQVNVITISTAEQVRISTNYKIETNTPEVDAEVENLIYEGVKPLLGDGVSFDQFTNDYIQSSQKVGASMADDIKTGAVIAVVLSLIVMALYILIRFRDVAFSIGAFASVTFTTLSIIALYALLWKVMPFSMEVDQTFIAAVLAIIGYAMNDTIVVFDRIRENLKLFPNRNRKELFNYALNSTLARTFNTSISTLLVVLIIFFFGGASIRSFTFAMILGIVFGTYSTLFVATPIAYFINNKKFNKTHK</sequence>
<accession>A0A4Y8WPX5</accession>
<evidence type="ECO:0000256" key="8">
    <source>
        <dbReference type="ARBA" id="ARBA00023136"/>
    </source>
</evidence>
<dbReference type="Pfam" id="PF22599">
    <property type="entry name" value="SecDF_P1_head"/>
    <property type="match status" value="1"/>
</dbReference>
<evidence type="ECO:0000313" key="16">
    <source>
        <dbReference type="Proteomes" id="UP000297225"/>
    </source>
</evidence>
<reference evidence="15 16" key="1">
    <citation type="submission" date="2019-03" db="EMBL/GenBank/DDBJ databases">
        <title>Porphyromonas levii Isolated from the Uterus of Dairy Cows.</title>
        <authorList>
            <person name="Francis A.M."/>
        </authorList>
    </citation>
    <scope>NUCLEOTIDE SEQUENCE [LARGE SCALE GENOMIC DNA]</scope>
    <source>
        <strain evidence="15 16">AF5678</strain>
    </source>
</reference>
<feature type="transmembrane region" description="Helical" evidence="9">
    <location>
        <begin position="849"/>
        <end position="872"/>
    </location>
</feature>
<dbReference type="OrthoDB" id="9805019at2"/>
<keyword evidence="6 9" id="KW-1133">Transmembrane helix</keyword>
<dbReference type="Pfam" id="PF07549">
    <property type="entry name" value="Sec_GG"/>
    <property type="match status" value="1"/>
</dbReference>
<evidence type="ECO:0000313" key="15">
    <source>
        <dbReference type="EMBL" id="TFH95759.1"/>
    </source>
</evidence>
<comment type="subcellular location">
    <subcellularLocation>
        <location evidence="1 9">Cell membrane</location>
        <topology evidence="1 9">Multi-pass membrane protein</topology>
    </subcellularLocation>
</comment>
<dbReference type="NCBIfam" id="TIGR00966">
    <property type="entry name" value="transloc_SecF"/>
    <property type="match status" value="1"/>
</dbReference>
<feature type="transmembrane region" description="Helical" evidence="9">
    <location>
        <begin position="959"/>
        <end position="985"/>
    </location>
</feature>
<keyword evidence="7 9" id="KW-0811">Translocation</keyword>
<feature type="transmembrane region" description="Helical" evidence="9">
    <location>
        <begin position="560"/>
        <end position="581"/>
    </location>
</feature>
<dbReference type="InterPro" id="IPR022646">
    <property type="entry name" value="SecD/SecF_CS"/>
</dbReference>
<evidence type="ECO:0000256" key="5">
    <source>
        <dbReference type="ARBA" id="ARBA00022927"/>
    </source>
</evidence>
<feature type="domain" description="Membrane transport protein MMPL" evidence="12">
    <location>
        <begin position="506"/>
        <end position="650"/>
    </location>
</feature>
<dbReference type="InterPro" id="IPR004869">
    <property type="entry name" value="MMPL_dom"/>
</dbReference>
<evidence type="ECO:0000256" key="3">
    <source>
        <dbReference type="ARBA" id="ARBA00022475"/>
    </source>
</evidence>
<dbReference type="SUPFAM" id="SSF82866">
    <property type="entry name" value="Multidrug efflux transporter AcrB transmembrane domain"/>
    <property type="match status" value="2"/>
</dbReference>
<feature type="transmembrane region" description="Helical" evidence="9">
    <location>
        <begin position="694"/>
        <end position="714"/>
    </location>
</feature>
<keyword evidence="8 9" id="KW-0472">Membrane</keyword>
<dbReference type="Gene3D" id="3.30.70.3220">
    <property type="match status" value="1"/>
</dbReference>
<dbReference type="Pfam" id="PF02355">
    <property type="entry name" value="SecD_SecF_C"/>
    <property type="match status" value="1"/>
</dbReference>
<comment type="caution">
    <text evidence="9">Lacks conserved residue(s) required for the propagation of feature annotation.</text>
</comment>
<proteinExistence type="inferred from homology"/>
<feature type="domain" description="SecDF P1 head subdomain" evidence="14">
    <location>
        <begin position="390"/>
        <end position="487"/>
    </location>
</feature>
<dbReference type="InterPro" id="IPR055344">
    <property type="entry name" value="SecD_SecF_C_bact"/>
</dbReference>
<evidence type="ECO:0000256" key="10">
    <source>
        <dbReference type="HAMAP-Rule" id="MF_01464"/>
    </source>
</evidence>
<dbReference type="InterPro" id="IPR005791">
    <property type="entry name" value="SecD"/>
</dbReference>
<keyword evidence="4 9" id="KW-0812">Transmembrane</keyword>
<evidence type="ECO:0000256" key="4">
    <source>
        <dbReference type="ARBA" id="ARBA00022692"/>
    </source>
</evidence>
<dbReference type="InterPro" id="IPR022813">
    <property type="entry name" value="SecD/SecF_arch_bac"/>
</dbReference>
<dbReference type="InterPro" id="IPR048631">
    <property type="entry name" value="SecD_1st"/>
</dbReference>
<dbReference type="Proteomes" id="UP000297225">
    <property type="component" value="Unassembled WGS sequence"/>
</dbReference>
<dbReference type="HAMAP" id="MF_01463_B">
    <property type="entry name" value="SecD_B"/>
    <property type="match status" value="1"/>
</dbReference>
<gene>
    <name evidence="9" type="primary">secD</name>
    <name evidence="10" type="synonym">secF</name>
    <name evidence="15" type="ORF">E4P47_03810</name>
</gene>
<dbReference type="InterPro" id="IPR054384">
    <property type="entry name" value="SecDF_P1_head"/>
</dbReference>
<evidence type="ECO:0000259" key="13">
    <source>
        <dbReference type="Pfam" id="PF21760"/>
    </source>
</evidence>
<dbReference type="STRING" id="1122973.GCA_000379925_02152"/>
<evidence type="ECO:0000259" key="14">
    <source>
        <dbReference type="Pfam" id="PF22599"/>
    </source>
</evidence>
<dbReference type="PANTHER" id="PTHR30081">
    <property type="entry name" value="PROTEIN-EXPORT MEMBRANE PROTEIN SEC"/>
    <property type="match status" value="1"/>
</dbReference>
<evidence type="ECO:0000256" key="6">
    <source>
        <dbReference type="ARBA" id="ARBA00022989"/>
    </source>
</evidence>
<dbReference type="InterPro" id="IPR005665">
    <property type="entry name" value="SecF_bac"/>
</dbReference>
<dbReference type="Pfam" id="PF21760">
    <property type="entry name" value="SecD_1st"/>
    <property type="match status" value="1"/>
</dbReference>
<dbReference type="InterPro" id="IPR022645">
    <property type="entry name" value="SecD/SecF_bac"/>
</dbReference>
<dbReference type="GO" id="GO:0015450">
    <property type="term" value="F:protein-transporting ATPase activity"/>
    <property type="evidence" value="ECO:0007669"/>
    <property type="project" value="InterPro"/>
</dbReference>
<dbReference type="NCBIfam" id="TIGR00916">
    <property type="entry name" value="2A0604s01"/>
    <property type="match status" value="1"/>
</dbReference>
<dbReference type="EMBL" id="SPNC01000039">
    <property type="protein sequence ID" value="TFH95759.1"/>
    <property type="molecule type" value="Genomic_DNA"/>
</dbReference>
<comment type="caution">
    <text evidence="15">The sequence shown here is derived from an EMBL/GenBank/DDBJ whole genome shotgun (WGS) entry which is preliminary data.</text>
</comment>
<feature type="domain" description="Protein translocase subunit SecDF P1" evidence="13">
    <location>
        <begin position="176"/>
        <end position="232"/>
    </location>
</feature>
<feature type="transmembrane region" description="Helical" evidence="9">
    <location>
        <begin position="884"/>
        <end position="904"/>
    </location>
</feature>
<dbReference type="PRINTS" id="PR01755">
    <property type="entry name" value="SECFTRNLCASE"/>
</dbReference>
<keyword evidence="5 9" id="KW-0653">Protein transport</keyword>
<evidence type="ECO:0000256" key="9">
    <source>
        <dbReference type="HAMAP-Rule" id="MF_01463"/>
    </source>
</evidence>
<dbReference type="AlphaFoldDB" id="A0A4Y8WPX5"/>
<dbReference type="Pfam" id="PF03176">
    <property type="entry name" value="MMPL"/>
    <property type="match status" value="1"/>
</dbReference>
<feature type="domain" description="Protein export membrane protein SecD/SecF C-terminal" evidence="11">
    <location>
        <begin position="805"/>
        <end position="987"/>
    </location>
</feature>
<dbReference type="GO" id="GO:0043952">
    <property type="term" value="P:protein transport by the Sec complex"/>
    <property type="evidence" value="ECO:0007669"/>
    <property type="project" value="UniProtKB-UniRule"/>
</dbReference>
<evidence type="ECO:0000259" key="12">
    <source>
        <dbReference type="Pfam" id="PF03176"/>
    </source>
</evidence>
<keyword evidence="16" id="KW-1185">Reference proteome</keyword>
<dbReference type="HAMAP" id="MF_01464_B">
    <property type="entry name" value="SecF_B"/>
    <property type="match status" value="1"/>
</dbReference>
<feature type="transmembrane region" description="Helical" evidence="9">
    <location>
        <begin position="633"/>
        <end position="657"/>
    </location>
</feature>
<dbReference type="GO" id="GO:0065002">
    <property type="term" value="P:intracellular protein transmembrane transport"/>
    <property type="evidence" value="ECO:0007669"/>
    <property type="project" value="UniProtKB-UniRule"/>
</dbReference>
<dbReference type="NCBIfam" id="TIGR01129">
    <property type="entry name" value="secD"/>
    <property type="match status" value="1"/>
</dbReference>
<dbReference type="NCBIfam" id="NF009585">
    <property type="entry name" value="PRK13024.1-5"/>
    <property type="match status" value="1"/>
</dbReference>
<evidence type="ECO:0000256" key="1">
    <source>
        <dbReference type="ARBA" id="ARBA00004651"/>
    </source>
</evidence>
<comment type="subunit">
    <text evidence="10">Forms a complex with SecD. Part of the essential Sec protein translocation apparatus which comprises SecA, SecYEG and auxiliary proteins SecDF. Other proteins may also be involved.</text>
</comment>
<organism evidence="15 16">
    <name type="scientific">Porphyromonas levii</name>
    <dbReference type="NCBI Taxonomy" id="28114"/>
    <lineage>
        <taxon>Bacteria</taxon>
        <taxon>Pseudomonadati</taxon>
        <taxon>Bacteroidota</taxon>
        <taxon>Bacteroidia</taxon>
        <taxon>Bacteroidales</taxon>
        <taxon>Porphyromonadaceae</taxon>
        <taxon>Porphyromonas</taxon>
    </lineage>
</organism>
<comment type="similarity">
    <text evidence="9">Belongs to the SecD/SecF family. SecD subfamily.</text>
</comment>
<comment type="function">
    <text evidence="9">Part of the Sec protein translocase complex. Interacts with the SecYEG preprotein conducting channel. SecDF uses the proton motive force (PMF) to complete protein translocation after the ATP-dependent function of SecA.</text>
</comment>
<name>A0A4Y8WPX5_9PORP</name>
<dbReference type="RefSeq" id="WP_018359378.1">
    <property type="nucleotide sequence ID" value="NZ_CP197400.1"/>
</dbReference>
<dbReference type="GO" id="GO:0005886">
    <property type="term" value="C:plasma membrane"/>
    <property type="evidence" value="ECO:0007669"/>
    <property type="project" value="UniProtKB-SubCell"/>
</dbReference>
<feature type="transmembrane region" description="Helical" evidence="9">
    <location>
        <begin position="925"/>
        <end position="953"/>
    </location>
</feature>
<keyword evidence="3 9" id="KW-1003">Cell membrane</keyword>
<evidence type="ECO:0000256" key="2">
    <source>
        <dbReference type="ARBA" id="ARBA00022448"/>
    </source>
</evidence>
<evidence type="ECO:0000259" key="11">
    <source>
        <dbReference type="Pfam" id="PF02355"/>
    </source>
</evidence>
<dbReference type="PANTHER" id="PTHR30081:SF1">
    <property type="entry name" value="PROTEIN TRANSLOCASE SUBUNIT SECD"/>
    <property type="match status" value="1"/>
</dbReference>
<evidence type="ECO:0000256" key="7">
    <source>
        <dbReference type="ARBA" id="ARBA00023010"/>
    </source>
</evidence>
<feature type="transmembrane region" description="Helical" evidence="9">
    <location>
        <begin position="533"/>
        <end position="554"/>
    </location>
</feature>
<dbReference type="GO" id="GO:0006605">
    <property type="term" value="P:protein targeting"/>
    <property type="evidence" value="ECO:0007669"/>
    <property type="project" value="UniProtKB-UniRule"/>
</dbReference>
<feature type="transmembrane region" description="Helical" evidence="9">
    <location>
        <begin position="823"/>
        <end position="842"/>
    </location>
</feature>
<protein>
    <recommendedName>
        <fullName evidence="9 10">Multifunctional fusion protein</fullName>
    </recommendedName>
    <domain>
        <recommendedName>
            <fullName evidence="9">Protein translocase subunit SecD</fullName>
        </recommendedName>
    </domain>
    <domain>
        <recommendedName>
            <fullName evidence="10">Protein-export membrane protein SecF</fullName>
        </recommendedName>
    </domain>
</protein>
<dbReference type="InterPro" id="IPR048634">
    <property type="entry name" value="SecD_SecF_C"/>
</dbReference>
<comment type="subunit">
    <text evidence="9">Forms a complex with SecF. Part of the essential Sec protein translocation apparatus which comprises SecA, SecYEG and auxiliary proteins SecDF. Other proteins may also be involved.</text>
</comment>
<feature type="transmembrane region" description="Helical" evidence="9">
    <location>
        <begin position="12"/>
        <end position="31"/>
    </location>
</feature>
<dbReference type="Gene3D" id="1.20.1640.10">
    <property type="entry name" value="Multidrug efflux transporter AcrB transmembrane domain"/>
    <property type="match status" value="2"/>
</dbReference>
<dbReference type="FunFam" id="1.20.1640.10:FF:000004">
    <property type="entry name" value="Protein translocase subunit SecD"/>
    <property type="match status" value="1"/>
</dbReference>
<comment type="similarity">
    <text evidence="10">Belongs to the SecD/SecF family. SecF subfamily.</text>
</comment>
<dbReference type="Gene3D" id="3.30.1360.200">
    <property type="match status" value="1"/>
</dbReference>